<feature type="domain" description="AAA" evidence="1">
    <location>
        <begin position="2"/>
        <end position="179"/>
    </location>
</feature>
<dbReference type="Pfam" id="PF13614">
    <property type="entry name" value="AAA_31"/>
    <property type="match status" value="1"/>
</dbReference>
<dbReference type="InterPro" id="IPR027417">
    <property type="entry name" value="P-loop_NTPase"/>
</dbReference>
<organism evidence="2">
    <name type="scientific">hydrothermal vent metagenome</name>
    <dbReference type="NCBI Taxonomy" id="652676"/>
    <lineage>
        <taxon>unclassified sequences</taxon>
        <taxon>metagenomes</taxon>
        <taxon>ecological metagenomes</taxon>
    </lineage>
</organism>
<dbReference type="SUPFAM" id="SSF52540">
    <property type="entry name" value="P-loop containing nucleoside triphosphate hydrolases"/>
    <property type="match status" value="1"/>
</dbReference>
<dbReference type="Gene3D" id="3.40.50.300">
    <property type="entry name" value="P-loop containing nucleotide triphosphate hydrolases"/>
    <property type="match status" value="1"/>
</dbReference>
<dbReference type="CDD" id="cd02042">
    <property type="entry name" value="ParAB_family"/>
    <property type="match status" value="1"/>
</dbReference>
<evidence type="ECO:0000259" key="1">
    <source>
        <dbReference type="Pfam" id="PF13614"/>
    </source>
</evidence>
<accession>A0A160VHZ5</accession>
<dbReference type="AlphaFoldDB" id="A0A160VHZ5"/>
<proteinExistence type="predicted"/>
<reference evidence="2" key="1">
    <citation type="submission" date="2015-10" db="EMBL/GenBank/DDBJ databases">
        <authorList>
            <person name="Gilbert D.G."/>
        </authorList>
    </citation>
    <scope>NUCLEOTIDE SEQUENCE</scope>
</reference>
<dbReference type="PANTHER" id="PTHR13696:SF52">
    <property type="entry name" value="PARA FAMILY PROTEIN CT_582"/>
    <property type="match status" value="1"/>
</dbReference>
<dbReference type="FunFam" id="3.40.50.300:FF:000285">
    <property type="entry name" value="Sporulation initiation inhibitor Soj"/>
    <property type="match status" value="1"/>
</dbReference>
<dbReference type="PANTHER" id="PTHR13696">
    <property type="entry name" value="P-LOOP CONTAINING NUCLEOSIDE TRIPHOSPHATE HYDROLASE"/>
    <property type="match status" value="1"/>
</dbReference>
<name>A0A160VHZ5_9ZZZZ</name>
<evidence type="ECO:0000313" key="2">
    <source>
        <dbReference type="EMBL" id="CUV09749.1"/>
    </source>
</evidence>
<dbReference type="EMBL" id="FAXC01000292">
    <property type="protein sequence ID" value="CUV09749.1"/>
    <property type="molecule type" value="Genomic_DNA"/>
</dbReference>
<dbReference type="InterPro" id="IPR025669">
    <property type="entry name" value="AAA_dom"/>
</dbReference>
<dbReference type="InterPro" id="IPR050678">
    <property type="entry name" value="DNA_Partitioning_ATPase"/>
</dbReference>
<sequence>MTKIIALTNQKGGVGKTTSAVNIAASLAVSEIKTLLIDMDPQANTTTGIAEIIEKRAENTIYEILVDEIPIKDTITKTTFNYLDAILSTNDLVGAEIELVSVIARELELKKALAKVKRIYDYIIIDCPPSLGLLTLNSLTAANALIIPIQAEYYALEGLGQLLNTIRLVQQHLNKNLKIAGVLVTMFDGRLNLSKQVLGEVKGYFGDKLFKTVIHRNVRLGEAPSFGKPALLYDANSVGAQDYMTLVEEIITNGC</sequence>
<gene>
    <name evidence="2" type="ORF">MGWOODY_Mmi1447</name>
</gene>
<protein>
    <submittedName>
        <fullName evidence="2">Chromosome (Plasmid) partitioning protein ParA</fullName>
    </submittedName>
</protein>